<evidence type="ECO:0000313" key="3">
    <source>
        <dbReference type="EMBL" id="MBC2293003.1"/>
    </source>
</evidence>
<name>A0A7X0XBE6_9LIST</name>
<dbReference type="AlphaFoldDB" id="A0A7X0XBE6"/>
<reference evidence="4 5" key="1">
    <citation type="submission" date="2020-03" db="EMBL/GenBank/DDBJ databases">
        <title>Soil Listeria distribution.</title>
        <authorList>
            <person name="Liao J."/>
            <person name="Wiedmann M."/>
        </authorList>
    </citation>
    <scope>NUCLEOTIDE SEQUENCE [LARGE SCALE GENOMIC DNA]</scope>
    <source>
        <strain evidence="3 5">FSL L7-0051</strain>
        <strain evidence="1 4">FSL L7-1547</strain>
    </source>
</reference>
<accession>A0A7X0XBE6</accession>
<dbReference type="EMBL" id="JAASTX010000004">
    <property type="protein sequence ID" value="MBC1491022.1"/>
    <property type="molecule type" value="Genomic_DNA"/>
</dbReference>
<comment type="caution">
    <text evidence="1">The sequence shown here is derived from an EMBL/GenBank/DDBJ whole genome shotgun (WGS) entry which is preliminary data.</text>
</comment>
<gene>
    <name evidence="3" type="ORF">HCC36_07125</name>
    <name evidence="1" type="ORF">HCI99_04210</name>
    <name evidence="2" type="ORF">HCI99_04425</name>
</gene>
<evidence type="ECO:0000313" key="2">
    <source>
        <dbReference type="EMBL" id="MBC1491063.1"/>
    </source>
</evidence>
<evidence type="ECO:0000313" key="5">
    <source>
        <dbReference type="Proteomes" id="UP000543005"/>
    </source>
</evidence>
<dbReference type="EMBL" id="JAARZT010000011">
    <property type="protein sequence ID" value="MBC2293003.1"/>
    <property type="molecule type" value="Genomic_DNA"/>
</dbReference>
<dbReference type="Proteomes" id="UP000533953">
    <property type="component" value="Unassembled WGS sequence"/>
</dbReference>
<dbReference type="EMBL" id="JAASTX010000004">
    <property type="protein sequence ID" value="MBC1491063.1"/>
    <property type="molecule type" value="Genomic_DNA"/>
</dbReference>
<organism evidence="1 4">
    <name type="scientific">Listeria booriae</name>
    <dbReference type="NCBI Taxonomy" id="1552123"/>
    <lineage>
        <taxon>Bacteria</taxon>
        <taxon>Bacillati</taxon>
        <taxon>Bacillota</taxon>
        <taxon>Bacilli</taxon>
        <taxon>Bacillales</taxon>
        <taxon>Listeriaceae</taxon>
        <taxon>Listeria</taxon>
    </lineage>
</organism>
<proteinExistence type="predicted"/>
<protein>
    <submittedName>
        <fullName evidence="1">Uncharacterized protein</fullName>
    </submittedName>
</protein>
<sequence>MYNIEKVMYEKIKFFNDVLIYDILHNKNPEDIYDEFKQFHKNAVWLLESAASEERFGELTRVKTAGTQFLLYALWMVDFNIDAYHKYFNNIKALNYWLRRNILFDSGFDNPDSWQCIEIEDAKSNPSLAKTFVDPIAYCNHTLTENEYAAEAIREHGVKNLELEELFEIYLKSLNE</sequence>
<evidence type="ECO:0000313" key="4">
    <source>
        <dbReference type="Proteomes" id="UP000533953"/>
    </source>
</evidence>
<evidence type="ECO:0000313" key="1">
    <source>
        <dbReference type="EMBL" id="MBC1491022.1"/>
    </source>
</evidence>
<dbReference type="Proteomes" id="UP000543005">
    <property type="component" value="Unassembled WGS sequence"/>
</dbReference>
<dbReference type="RefSeq" id="WP_185416961.1">
    <property type="nucleotide sequence ID" value="NZ_JAARQU010000004.1"/>
</dbReference>